<keyword evidence="2" id="KW-1185">Reference proteome</keyword>
<evidence type="ECO:0000313" key="2">
    <source>
        <dbReference type="Proteomes" id="UP000011134"/>
    </source>
</evidence>
<comment type="caution">
    <text evidence="1">The sequence shown here is derived from an EMBL/GenBank/DDBJ whole genome shotgun (WGS) entry which is preliminary data.</text>
</comment>
<dbReference type="Proteomes" id="UP000011134">
    <property type="component" value="Unassembled WGS sequence"/>
</dbReference>
<protein>
    <submittedName>
        <fullName evidence="1">Uncharacterized protein</fullName>
    </submittedName>
</protein>
<name>L8JB99_9GAMM</name>
<sequence>MSHYLKVICVERIEKVYFLNAKIKSEPENVESRYFSGALFLCDVAPKSFSGGLWGMK</sequence>
<gene>
    <name evidence="1" type="ORF">C942_00414</name>
</gene>
<accession>L8JB99</accession>
<evidence type="ECO:0000313" key="1">
    <source>
        <dbReference type="EMBL" id="ELR66086.1"/>
    </source>
</evidence>
<organism evidence="1 2">
    <name type="scientific">Photobacterium marinum</name>
    <dbReference type="NCBI Taxonomy" id="1056511"/>
    <lineage>
        <taxon>Bacteria</taxon>
        <taxon>Pseudomonadati</taxon>
        <taxon>Pseudomonadota</taxon>
        <taxon>Gammaproteobacteria</taxon>
        <taxon>Vibrionales</taxon>
        <taxon>Vibrionaceae</taxon>
        <taxon>Photobacterium</taxon>
    </lineage>
</organism>
<dbReference type="PATRIC" id="fig|1056511.3.peg.1899"/>
<dbReference type="EMBL" id="AMZO01000012">
    <property type="protein sequence ID" value="ELR66086.1"/>
    <property type="molecule type" value="Genomic_DNA"/>
</dbReference>
<proteinExistence type="predicted"/>
<reference evidence="1 2" key="1">
    <citation type="submission" date="2012-12" db="EMBL/GenBank/DDBJ databases">
        <title>Genome Assembly of Photobacterium sp. AK15.</title>
        <authorList>
            <person name="Khatri I."/>
            <person name="Vaidya B."/>
            <person name="Srinivas T.N.R."/>
            <person name="Subramanian S."/>
            <person name="Pinnaka A."/>
        </authorList>
    </citation>
    <scope>NUCLEOTIDE SEQUENCE [LARGE SCALE GENOMIC DNA]</scope>
    <source>
        <strain evidence="1 2">AK15</strain>
    </source>
</reference>
<dbReference type="AlphaFoldDB" id="L8JB99"/>